<dbReference type="EMBL" id="BAABME010008866">
    <property type="protein sequence ID" value="GAA0174001.1"/>
    <property type="molecule type" value="Genomic_DNA"/>
</dbReference>
<dbReference type="PANTHER" id="PTHR46235">
    <property type="entry name" value="PHD FINGER-CONTAINING PROTEIN DDB_G0268158"/>
    <property type="match status" value="1"/>
</dbReference>
<reference evidence="2 3" key="1">
    <citation type="submission" date="2024-01" db="EMBL/GenBank/DDBJ databases">
        <title>The complete chloroplast genome sequence of Lithospermum erythrorhizon: insights into the phylogenetic relationship among Boraginaceae species and the maternal lineages of purple gromwells.</title>
        <authorList>
            <person name="Okada T."/>
            <person name="Watanabe K."/>
        </authorList>
    </citation>
    <scope>NUCLEOTIDE SEQUENCE [LARGE SCALE GENOMIC DNA]</scope>
</reference>
<keyword evidence="3" id="KW-1185">Reference proteome</keyword>
<protein>
    <recommendedName>
        <fullName evidence="1">DM2 domain-containing protein</fullName>
    </recommendedName>
</protein>
<dbReference type="Proteomes" id="UP001454036">
    <property type="component" value="Unassembled WGS sequence"/>
</dbReference>
<comment type="caution">
    <text evidence="2">The sequence shown here is derived from an EMBL/GenBank/DDBJ whole genome shotgun (WGS) entry which is preliminary data.</text>
</comment>
<dbReference type="Pfam" id="PF26055">
    <property type="entry name" value="Mtase_EDM2"/>
    <property type="match status" value="1"/>
</dbReference>
<feature type="domain" description="DM2" evidence="1">
    <location>
        <begin position="12"/>
        <end position="101"/>
    </location>
</feature>
<evidence type="ECO:0000313" key="2">
    <source>
        <dbReference type="EMBL" id="GAA0174001.1"/>
    </source>
</evidence>
<name>A0AAV3RF96_LITER</name>
<evidence type="ECO:0000259" key="1">
    <source>
        <dbReference type="Pfam" id="PF26055"/>
    </source>
</evidence>
<dbReference type="PANTHER" id="PTHR46235:SF13">
    <property type="entry name" value="EDM2-LIKE PROTEIN1"/>
    <property type="match status" value="1"/>
</dbReference>
<dbReference type="InterPro" id="IPR058939">
    <property type="entry name" value="Mtase_EDM2"/>
</dbReference>
<dbReference type="AlphaFoldDB" id="A0AAV3RF96"/>
<evidence type="ECO:0000313" key="3">
    <source>
        <dbReference type="Proteomes" id="UP001454036"/>
    </source>
</evidence>
<sequence>MCIVVATTNKNGVLIDKTLTFKPKLLILIVPKETARLDEKTYPYRYDLIKRDDHLLDGKSLCLPGSLDVHDQQMNQWNFSAPPLYLWSRPDWTASHRAIAQEDDHIEGNNYTSPPISNYLMVEKHDCYGDFSGIFSGCSDIKRSLDDVSEVSDGNQSIRVSALASRSGNLPAENAVFDDDTYMDMELSSPAQSPITSCNPPSSEGDSFRGFGDQVQADEYFVEAYAKTRFR</sequence>
<gene>
    <name evidence="2" type="ORF">LIER_27486</name>
</gene>
<proteinExistence type="predicted"/>
<accession>A0AAV3RF96</accession>
<organism evidence="2 3">
    <name type="scientific">Lithospermum erythrorhizon</name>
    <name type="common">Purple gromwell</name>
    <name type="synonym">Lithospermum officinale var. erythrorhizon</name>
    <dbReference type="NCBI Taxonomy" id="34254"/>
    <lineage>
        <taxon>Eukaryota</taxon>
        <taxon>Viridiplantae</taxon>
        <taxon>Streptophyta</taxon>
        <taxon>Embryophyta</taxon>
        <taxon>Tracheophyta</taxon>
        <taxon>Spermatophyta</taxon>
        <taxon>Magnoliopsida</taxon>
        <taxon>eudicotyledons</taxon>
        <taxon>Gunneridae</taxon>
        <taxon>Pentapetalae</taxon>
        <taxon>asterids</taxon>
        <taxon>lamiids</taxon>
        <taxon>Boraginales</taxon>
        <taxon>Boraginaceae</taxon>
        <taxon>Boraginoideae</taxon>
        <taxon>Lithospermeae</taxon>
        <taxon>Lithospermum</taxon>
    </lineage>
</organism>